<protein>
    <submittedName>
        <fullName evidence="11">FAD/FMN-containing dehydrogenase/Fe-S oxidoreductase</fullName>
    </submittedName>
</protein>
<accession>A0ABX0XAR5</accession>
<dbReference type="SUPFAM" id="SSF55103">
    <property type="entry name" value="FAD-linked oxidases, C-terminal domain"/>
    <property type="match status" value="1"/>
</dbReference>
<feature type="region of interest" description="Disordered" evidence="8">
    <location>
        <begin position="359"/>
        <end position="396"/>
    </location>
</feature>
<dbReference type="EMBL" id="JAATJH010000002">
    <property type="protein sequence ID" value="NJC26302.1"/>
    <property type="molecule type" value="Genomic_DNA"/>
</dbReference>
<evidence type="ECO:0000259" key="9">
    <source>
        <dbReference type="PROSITE" id="PS51379"/>
    </source>
</evidence>
<keyword evidence="5" id="KW-0560">Oxidoreductase</keyword>
<comment type="caution">
    <text evidence="11">The sequence shown here is derived from an EMBL/GenBank/DDBJ whole genome shotgun (WGS) entry which is preliminary data.</text>
</comment>
<dbReference type="InterPro" id="IPR006094">
    <property type="entry name" value="Oxid_FAD_bind_N"/>
</dbReference>
<dbReference type="InterPro" id="IPR016164">
    <property type="entry name" value="FAD-linked_Oxase-like_C"/>
</dbReference>
<evidence type="ECO:0000256" key="7">
    <source>
        <dbReference type="ARBA" id="ARBA00023014"/>
    </source>
</evidence>
<keyword evidence="3" id="KW-0479">Metal-binding</keyword>
<dbReference type="PANTHER" id="PTHR11748:SF119">
    <property type="entry name" value="D-2-HYDROXYGLUTARATE DEHYDROGENASE"/>
    <property type="match status" value="1"/>
</dbReference>
<dbReference type="Pfam" id="PF02913">
    <property type="entry name" value="FAD-oxidase_C"/>
    <property type="match status" value="1"/>
</dbReference>
<dbReference type="Pfam" id="PF13183">
    <property type="entry name" value="Fer4_8"/>
    <property type="match status" value="1"/>
</dbReference>
<dbReference type="InterPro" id="IPR017900">
    <property type="entry name" value="4Fe4S_Fe_S_CS"/>
</dbReference>
<evidence type="ECO:0000256" key="5">
    <source>
        <dbReference type="ARBA" id="ARBA00023002"/>
    </source>
</evidence>
<dbReference type="InterPro" id="IPR016166">
    <property type="entry name" value="FAD-bd_PCMH"/>
</dbReference>
<dbReference type="SUPFAM" id="SSF56176">
    <property type="entry name" value="FAD-binding/transporter-associated domain-like"/>
    <property type="match status" value="1"/>
</dbReference>
<dbReference type="PROSITE" id="PS51387">
    <property type="entry name" value="FAD_PCMH"/>
    <property type="match status" value="1"/>
</dbReference>
<dbReference type="InterPro" id="IPR017896">
    <property type="entry name" value="4Fe4S_Fe-S-bd"/>
</dbReference>
<evidence type="ECO:0000256" key="8">
    <source>
        <dbReference type="SAM" id="MobiDB-lite"/>
    </source>
</evidence>
<dbReference type="InterPro" id="IPR036318">
    <property type="entry name" value="FAD-bd_PCMH-like_sf"/>
</dbReference>
<evidence type="ECO:0000313" key="12">
    <source>
        <dbReference type="Proteomes" id="UP000770785"/>
    </source>
</evidence>
<proteinExistence type="predicted"/>
<dbReference type="Gene3D" id="1.10.45.10">
    <property type="entry name" value="Vanillyl-alcohol Oxidase, Chain A, domain 4"/>
    <property type="match status" value="1"/>
</dbReference>
<keyword evidence="12" id="KW-1185">Reference proteome</keyword>
<dbReference type="Gene3D" id="3.30.70.2740">
    <property type="match status" value="1"/>
</dbReference>
<dbReference type="RefSeq" id="WP_168037055.1">
    <property type="nucleotide sequence ID" value="NZ_JAATJH010000002.1"/>
</dbReference>
<dbReference type="InterPro" id="IPR016169">
    <property type="entry name" value="FAD-bd_PCMH_sub2"/>
</dbReference>
<dbReference type="Gene3D" id="3.30.43.10">
    <property type="entry name" value="Uridine Diphospho-n-acetylenolpyruvylglucosamine Reductase, domain 2"/>
    <property type="match status" value="1"/>
</dbReference>
<keyword evidence="2" id="KW-0285">Flavoprotein</keyword>
<reference evidence="11 12" key="1">
    <citation type="submission" date="2020-03" db="EMBL/GenBank/DDBJ databases">
        <title>Genomic Encyclopedia of Type Strains, Phase IV (KMG-IV): sequencing the most valuable type-strain genomes for metagenomic binning, comparative biology and taxonomic classification.</title>
        <authorList>
            <person name="Goeker M."/>
        </authorList>
    </citation>
    <scope>NUCLEOTIDE SEQUENCE [LARGE SCALE GENOMIC DNA]</scope>
    <source>
        <strain evidence="11 12">DSM 105096</strain>
    </source>
</reference>
<evidence type="ECO:0000256" key="4">
    <source>
        <dbReference type="ARBA" id="ARBA00022827"/>
    </source>
</evidence>
<organism evidence="11 12">
    <name type="scientific">Neolewinella antarctica</name>
    <dbReference type="NCBI Taxonomy" id="442734"/>
    <lineage>
        <taxon>Bacteria</taxon>
        <taxon>Pseudomonadati</taxon>
        <taxon>Bacteroidota</taxon>
        <taxon>Saprospiria</taxon>
        <taxon>Saprospirales</taxon>
        <taxon>Lewinellaceae</taxon>
        <taxon>Neolewinella</taxon>
    </lineage>
</organism>
<dbReference type="Pfam" id="PF01565">
    <property type="entry name" value="FAD_binding_4"/>
    <property type="match status" value="1"/>
</dbReference>
<evidence type="ECO:0000313" key="11">
    <source>
        <dbReference type="EMBL" id="NJC26302.1"/>
    </source>
</evidence>
<dbReference type="PROSITE" id="PS51379">
    <property type="entry name" value="4FE4S_FER_2"/>
    <property type="match status" value="1"/>
</dbReference>
<evidence type="ECO:0000256" key="3">
    <source>
        <dbReference type="ARBA" id="ARBA00022723"/>
    </source>
</evidence>
<name>A0ABX0XAR5_9BACT</name>
<keyword evidence="6" id="KW-0408">Iron</keyword>
<gene>
    <name evidence="11" type="ORF">GGR27_001801</name>
</gene>
<evidence type="ECO:0000256" key="2">
    <source>
        <dbReference type="ARBA" id="ARBA00022630"/>
    </source>
</evidence>
<keyword evidence="4" id="KW-0274">FAD</keyword>
<dbReference type="InterPro" id="IPR016171">
    <property type="entry name" value="Vanillyl_alc_oxidase_C-sub2"/>
</dbReference>
<dbReference type="InterPro" id="IPR016167">
    <property type="entry name" value="FAD-bd_PCMH_sub1"/>
</dbReference>
<sequence>MVSERNLAGGLSDLARRLEGDLRTDEAHRILFATDASVYREKPLAVVFPKSEADIISCVEFAGTHNLPITPRAGGTSLAGQAVGAGLVVDVSKYLREIIEINIEESYAIVQPGVIRDQLNEALRPLGYWFGPNTSTANRCTMGGMFGNNSCGSTSITVGATRDHVISARVVLSDGTLYDTGARSQVQGNNRGARMGEIQTYLNDLLRSPKNQQKITEAFPKATVTRRNTGYALDELLRQKSAPYNLIPILAGSEGTLAFTTQLKVRILPLPPPGSALAAVHFTTIDAAMRATQVAMRHRPFMCELMDDTILRLARTNPAQAKNASFVHGDPRALLLVEFRAETDEAALSLAENMAAEIEGGEGDERVKNKEKRFKTENPRPKAADPSPETEDLPTPTAYRLPTTAYLTSPTSVAQAWNLRAAGLGILGNMVGDAKAVACIEDTAVAVADLADYIAEVESLMQRYEQKTVYYAHAGAGEIHLRPVLNLKRTADREAFYHITHDVARLVKKYRGSLSGEHGDGRVRAVFLPEMLGPDVYRLLVDLKRVFDPDNIFNPGKIVHAPPMNEGLRYEADVPTPTFATALDWSADEGLLRAAEKCNGSGDCRKMDGGAMCPSFRATLDEQHGTRGRANTLREVLTRNQHDNPFDHPALAEAMDLCLSCKACTSECPSSVDMTNLKAEYLHQKNKSDLRTKLVAANEPLYRLGSKMPTLANFGIKLMGPLIKKMANIAPERSLPPIATQTLRKWNKIKNKPNKNEYPVNLFCDEFTNLQDVNVGTAAIQLLTKLGYQVNLTPNNAPSGRAHLSKGLLDQARKFAKHNVRQFFDDDRPLIGLEPSAILGFRDEYPKLLRGELQEQATELARRTYTLDEFLFREFSEGRLTPDDFGDQQVQLVLHVHCHEKALGDASKCAAALSLPKNFAVTLLDSGCCGMAGSFGYEAEHYELSKKIAEQSLLRHLRGLGPEVLVVANGTSCRHQVMDLLGLRVLSTAEVLLRSWEE</sequence>
<evidence type="ECO:0000256" key="6">
    <source>
        <dbReference type="ARBA" id="ARBA00023004"/>
    </source>
</evidence>
<dbReference type="InterPro" id="IPR004113">
    <property type="entry name" value="FAD-bd_oxidored_4_C"/>
</dbReference>
<evidence type="ECO:0000256" key="1">
    <source>
        <dbReference type="ARBA" id="ARBA00001974"/>
    </source>
</evidence>
<dbReference type="Proteomes" id="UP000770785">
    <property type="component" value="Unassembled WGS sequence"/>
</dbReference>
<feature type="domain" description="FAD-binding PCMH-type" evidence="10">
    <location>
        <begin position="39"/>
        <end position="270"/>
    </location>
</feature>
<dbReference type="SUPFAM" id="SSF46548">
    <property type="entry name" value="alpha-helical ferredoxin"/>
    <property type="match status" value="1"/>
</dbReference>
<comment type="cofactor">
    <cofactor evidence="1">
        <name>FAD</name>
        <dbReference type="ChEBI" id="CHEBI:57692"/>
    </cofactor>
</comment>
<keyword evidence="7" id="KW-0411">Iron-sulfur</keyword>
<feature type="domain" description="4Fe-4S ferredoxin-type" evidence="9">
    <location>
        <begin position="647"/>
        <end position="677"/>
    </location>
</feature>
<feature type="compositionally biased region" description="Basic and acidic residues" evidence="8">
    <location>
        <begin position="363"/>
        <end position="383"/>
    </location>
</feature>
<dbReference type="Gene3D" id="3.30.465.10">
    <property type="match status" value="1"/>
</dbReference>
<dbReference type="PANTHER" id="PTHR11748">
    <property type="entry name" value="D-LACTATE DEHYDROGENASE"/>
    <property type="match status" value="1"/>
</dbReference>
<evidence type="ECO:0000259" key="10">
    <source>
        <dbReference type="PROSITE" id="PS51387"/>
    </source>
</evidence>
<dbReference type="PROSITE" id="PS00198">
    <property type="entry name" value="4FE4S_FER_1"/>
    <property type="match status" value="1"/>
</dbReference>